<evidence type="ECO:0000313" key="3">
    <source>
        <dbReference type="EMBL" id="KAJ1721684.1"/>
    </source>
</evidence>
<feature type="transmembrane region" description="Helical" evidence="2">
    <location>
        <begin position="152"/>
        <end position="173"/>
    </location>
</feature>
<feature type="transmembrane region" description="Helical" evidence="2">
    <location>
        <begin position="108"/>
        <end position="131"/>
    </location>
</feature>
<evidence type="ECO:0000256" key="1">
    <source>
        <dbReference type="SAM" id="MobiDB-lite"/>
    </source>
</evidence>
<proteinExistence type="predicted"/>
<keyword evidence="4" id="KW-1185">Reference proteome</keyword>
<feature type="region of interest" description="Disordered" evidence="1">
    <location>
        <begin position="1"/>
        <end position="66"/>
    </location>
</feature>
<comment type="caution">
    <text evidence="3">The sequence shown here is derived from an EMBL/GenBank/DDBJ whole genome shotgun (WGS) entry which is preliminary data.</text>
</comment>
<protein>
    <submittedName>
        <fullName evidence="3">Uncharacterized protein</fullName>
    </submittedName>
</protein>
<keyword evidence="2" id="KW-0472">Membrane</keyword>
<sequence length="201" mass="21956">MSLQNTSTNPQAIYFGQASRQRSARPQDGAQADGSVTLANAPAPAPAPVGEAREQEQEQEQQQASTETSRVANLVKLAVFIWFSRWFVRYFEIDRSLRGEANTPHISMFWLGLSVASAVPFAAVYLYASVWRRRVLGEPLDLQNWQASANRLVHAATVGLLLAWGFALLALFPGYGLKSVLIVAVCTVCLVAMADAVEGIF</sequence>
<dbReference type="Pfam" id="PF20479">
    <property type="entry name" value="TMEM128"/>
    <property type="match status" value="1"/>
</dbReference>
<accession>A0A9W7Y0C6</accession>
<reference evidence="3" key="1">
    <citation type="submission" date="2022-07" db="EMBL/GenBank/DDBJ databases">
        <title>Phylogenomic reconstructions and comparative analyses of Kickxellomycotina fungi.</title>
        <authorList>
            <person name="Reynolds N.K."/>
            <person name="Stajich J.E."/>
            <person name="Barry K."/>
            <person name="Grigoriev I.V."/>
            <person name="Crous P."/>
            <person name="Smith M.E."/>
        </authorList>
    </citation>
    <scope>NUCLEOTIDE SEQUENCE</scope>
    <source>
        <strain evidence="3">NBRC 32514</strain>
    </source>
</reference>
<dbReference type="AlphaFoldDB" id="A0A9W7Y0C6"/>
<name>A0A9W7Y0C6_9FUNG</name>
<keyword evidence="2" id="KW-0812">Transmembrane</keyword>
<evidence type="ECO:0000256" key="2">
    <source>
        <dbReference type="SAM" id="Phobius"/>
    </source>
</evidence>
<dbReference type="InterPro" id="IPR033579">
    <property type="entry name" value="TMEM128"/>
</dbReference>
<feature type="compositionally biased region" description="Polar residues" evidence="1">
    <location>
        <begin position="1"/>
        <end position="11"/>
    </location>
</feature>
<dbReference type="OrthoDB" id="5569807at2759"/>
<organism evidence="3 4">
    <name type="scientific">Coemansia erecta</name>
    <dbReference type="NCBI Taxonomy" id="147472"/>
    <lineage>
        <taxon>Eukaryota</taxon>
        <taxon>Fungi</taxon>
        <taxon>Fungi incertae sedis</taxon>
        <taxon>Zoopagomycota</taxon>
        <taxon>Kickxellomycotina</taxon>
        <taxon>Kickxellomycetes</taxon>
        <taxon>Kickxellales</taxon>
        <taxon>Kickxellaceae</taxon>
        <taxon>Coemansia</taxon>
    </lineage>
</organism>
<dbReference type="EMBL" id="JANBOJ010000155">
    <property type="protein sequence ID" value="KAJ1721684.1"/>
    <property type="molecule type" value="Genomic_DNA"/>
</dbReference>
<dbReference type="Proteomes" id="UP001149813">
    <property type="component" value="Unassembled WGS sequence"/>
</dbReference>
<feature type="transmembrane region" description="Helical" evidence="2">
    <location>
        <begin position="179"/>
        <end position="197"/>
    </location>
</feature>
<gene>
    <name evidence="3" type="ORF">LPJ53_003811</name>
</gene>
<evidence type="ECO:0000313" key="4">
    <source>
        <dbReference type="Proteomes" id="UP001149813"/>
    </source>
</evidence>
<keyword evidence="2" id="KW-1133">Transmembrane helix</keyword>